<dbReference type="Proteomes" id="UP000055590">
    <property type="component" value="Chromosome"/>
</dbReference>
<evidence type="ECO:0000256" key="2">
    <source>
        <dbReference type="ARBA" id="ARBA00010817"/>
    </source>
</evidence>
<evidence type="ECO:0000313" key="9">
    <source>
        <dbReference type="Proteomes" id="UP000055590"/>
    </source>
</evidence>
<dbReference type="KEGG" id="vin:AKJ08_2925"/>
<dbReference type="GO" id="GO:0032993">
    <property type="term" value="C:protein-DNA complex"/>
    <property type="evidence" value="ECO:0007669"/>
    <property type="project" value="TreeGrafter"/>
</dbReference>
<dbReference type="AlphaFoldDB" id="A0A0K1PG78"/>
<organism evidence="8 9">
    <name type="scientific">Vulgatibacter incomptus</name>
    <dbReference type="NCBI Taxonomy" id="1391653"/>
    <lineage>
        <taxon>Bacteria</taxon>
        <taxon>Pseudomonadati</taxon>
        <taxon>Myxococcota</taxon>
        <taxon>Myxococcia</taxon>
        <taxon>Myxococcales</taxon>
        <taxon>Cystobacterineae</taxon>
        <taxon>Vulgatibacteraceae</taxon>
        <taxon>Vulgatibacter</taxon>
    </lineage>
</organism>
<dbReference type="InterPro" id="IPR011257">
    <property type="entry name" value="DNA_glycosylase"/>
</dbReference>
<sequence>MTKASAARPQKSSFHDAESVLRESDPRLGRLIDAVVERAGRQRFPPSPAATHFEALARSIVYQQLSGKAAATIWGRVVGVLGGAVTPEPILSAADETLRAAGLSNSKVRYVRALARAVHDGEVDLDHVESLPDDAVIRTLTAVSGIGVWTAQMFLMFRLHRPDVLATGDLGIQKGLQIAHCLKNPAAPGYVLRAGSRWAPHRSLACLYLWAALDLKVSLTED</sequence>
<accession>A0A0K1PG78</accession>
<comment type="catalytic activity">
    <reaction evidence="1">
        <text>Hydrolysis of alkylated DNA, releasing 3-methyladenine, 3-methylguanine, 7-methylguanine and 7-methyladenine.</text>
        <dbReference type="EC" id="3.2.2.21"/>
    </reaction>
</comment>
<dbReference type="OrthoDB" id="9811249at2"/>
<dbReference type="GO" id="GO:0005737">
    <property type="term" value="C:cytoplasm"/>
    <property type="evidence" value="ECO:0007669"/>
    <property type="project" value="TreeGrafter"/>
</dbReference>
<dbReference type="FunFam" id="1.10.340.30:FF:000004">
    <property type="entry name" value="DNA-3-methyladenine glycosylase II"/>
    <property type="match status" value="1"/>
</dbReference>
<reference evidence="8 9" key="1">
    <citation type="submission" date="2015-08" db="EMBL/GenBank/DDBJ databases">
        <authorList>
            <person name="Babu N.S."/>
            <person name="Beckwith C.J."/>
            <person name="Beseler K.G."/>
            <person name="Brison A."/>
            <person name="Carone J.V."/>
            <person name="Caskin T.P."/>
            <person name="Diamond M."/>
            <person name="Durham M.E."/>
            <person name="Foxe J.M."/>
            <person name="Go M."/>
            <person name="Henderson B.A."/>
            <person name="Jones I.B."/>
            <person name="McGettigan J.A."/>
            <person name="Micheletti S.J."/>
            <person name="Nasrallah M.E."/>
            <person name="Ortiz D."/>
            <person name="Piller C.R."/>
            <person name="Privatt S.R."/>
            <person name="Schneider S.L."/>
            <person name="Sharp S."/>
            <person name="Smith T.C."/>
            <person name="Stanton J.D."/>
            <person name="Ullery H.E."/>
            <person name="Wilson R.J."/>
            <person name="Serrano M.G."/>
            <person name="Buck G."/>
            <person name="Lee V."/>
            <person name="Wang Y."/>
            <person name="Carvalho R."/>
            <person name="Voegtly L."/>
            <person name="Shi R."/>
            <person name="Duckworth R."/>
            <person name="Johnson A."/>
            <person name="Loviza R."/>
            <person name="Walstead R."/>
            <person name="Shah Z."/>
            <person name="Kiflezghi M."/>
            <person name="Wade K."/>
            <person name="Ball S.L."/>
            <person name="Bradley K.W."/>
            <person name="Asai D.J."/>
            <person name="Bowman C.A."/>
            <person name="Russell D.A."/>
            <person name="Pope W.H."/>
            <person name="Jacobs-Sera D."/>
            <person name="Hendrix R.W."/>
            <person name="Hatfull G.F."/>
        </authorList>
    </citation>
    <scope>NUCLEOTIDE SEQUENCE [LARGE SCALE GENOMIC DNA]</scope>
    <source>
        <strain evidence="8 9">DSM 27710</strain>
    </source>
</reference>
<keyword evidence="9" id="KW-1185">Reference proteome</keyword>
<dbReference type="PANTHER" id="PTHR43003">
    <property type="entry name" value="DNA-3-METHYLADENINE GLYCOSYLASE"/>
    <property type="match status" value="1"/>
</dbReference>
<dbReference type="GO" id="GO:0006307">
    <property type="term" value="P:DNA alkylation repair"/>
    <property type="evidence" value="ECO:0007669"/>
    <property type="project" value="TreeGrafter"/>
</dbReference>
<protein>
    <recommendedName>
        <fullName evidence="3">DNA-3-methyladenine glycosylase II</fullName>
        <ecNumber evidence="3">3.2.2.21</ecNumber>
    </recommendedName>
</protein>
<dbReference type="PANTHER" id="PTHR43003:SF5">
    <property type="entry name" value="DNA-3-METHYLADENINE GLYCOSYLASE"/>
    <property type="match status" value="1"/>
</dbReference>
<dbReference type="PATRIC" id="fig|1391653.3.peg.3050"/>
<feature type="domain" description="HhH-GPD" evidence="7">
    <location>
        <begin position="61"/>
        <end position="214"/>
    </location>
</feature>
<dbReference type="GO" id="GO:0032131">
    <property type="term" value="F:alkylated DNA binding"/>
    <property type="evidence" value="ECO:0007669"/>
    <property type="project" value="TreeGrafter"/>
</dbReference>
<keyword evidence="5" id="KW-0234">DNA repair</keyword>
<dbReference type="EC" id="3.2.2.21" evidence="3"/>
<dbReference type="EMBL" id="CP012332">
    <property type="protein sequence ID" value="AKU92538.1"/>
    <property type="molecule type" value="Genomic_DNA"/>
</dbReference>
<dbReference type="Gene3D" id="1.10.340.30">
    <property type="entry name" value="Hypothetical protein, domain 2"/>
    <property type="match status" value="1"/>
</dbReference>
<dbReference type="STRING" id="1391653.AKJ08_2925"/>
<dbReference type="SMART" id="SM00478">
    <property type="entry name" value="ENDO3c"/>
    <property type="match status" value="1"/>
</dbReference>
<evidence type="ECO:0000313" key="8">
    <source>
        <dbReference type="EMBL" id="AKU92538.1"/>
    </source>
</evidence>
<dbReference type="Pfam" id="PF00730">
    <property type="entry name" value="HhH-GPD"/>
    <property type="match status" value="1"/>
</dbReference>
<dbReference type="SUPFAM" id="SSF48150">
    <property type="entry name" value="DNA-glycosylase"/>
    <property type="match status" value="1"/>
</dbReference>
<evidence type="ECO:0000259" key="7">
    <source>
        <dbReference type="SMART" id="SM00478"/>
    </source>
</evidence>
<dbReference type="GO" id="GO:0008725">
    <property type="term" value="F:DNA-3-methyladenine glycosylase activity"/>
    <property type="evidence" value="ECO:0007669"/>
    <property type="project" value="TreeGrafter"/>
</dbReference>
<keyword evidence="4" id="KW-0227">DNA damage</keyword>
<evidence type="ECO:0000256" key="3">
    <source>
        <dbReference type="ARBA" id="ARBA00012000"/>
    </source>
</evidence>
<gene>
    <name evidence="8" type="ORF">AKJ08_2925</name>
</gene>
<evidence type="ECO:0000256" key="4">
    <source>
        <dbReference type="ARBA" id="ARBA00022763"/>
    </source>
</evidence>
<dbReference type="RefSeq" id="WP_050726693.1">
    <property type="nucleotide sequence ID" value="NZ_CP012332.1"/>
</dbReference>
<dbReference type="InterPro" id="IPR003265">
    <property type="entry name" value="HhH-GPD_domain"/>
</dbReference>
<feature type="region of interest" description="Disordered" evidence="6">
    <location>
        <begin position="1"/>
        <end position="20"/>
    </location>
</feature>
<comment type="similarity">
    <text evidence="2">Belongs to the alkylbase DNA glycosidase AlkA family.</text>
</comment>
<dbReference type="Gene3D" id="1.10.1670.40">
    <property type="match status" value="1"/>
</dbReference>
<name>A0A0K1PG78_9BACT</name>
<evidence type="ECO:0000256" key="5">
    <source>
        <dbReference type="ARBA" id="ARBA00023204"/>
    </source>
</evidence>
<proteinExistence type="inferred from homology"/>
<dbReference type="InterPro" id="IPR051912">
    <property type="entry name" value="Alkylbase_DNA_Glycosylase/TA"/>
</dbReference>
<dbReference type="GO" id="GO:0043916">
    <property type="term" value="F:DNA-7-methylguanine glycosylase activity"/>
    <property type="evidence" value="ECO:0007669"/>
    <property type="project" value="TreeGrafter"/>
</dbReference>
<evidence type="ECO:0000256" key="1">
    <source>
        <dbReference type="ARBA" id="ARBA00000086"/>
    </source>
</evidence>
<evidence type="ECO:0000256" key="6">
    <source>
        <dbReference type="SAM" id="MobiDB-lite"/>
    </source>
</evidence>
<dbReference type="CDD" id="cd00056">
    <property type="entry name" value="ENDO3c"/>
    <property type="match status" value="1"/>
</dbReference>
<dbReference type="GO" id="GO:0006285">
    <property type="term" value="P:base-excision repair, AP site formation"/>
    <property type="evidence" value="ECO:0007669"/>
    <property type="project" value="TreeGrafter"/>
</dbReference>